<name>A0ACD4P4I8_9PSED</name>
<protein>
    <submittedName>
        <fullName evidence="1">GIY-YIG nuclease family protein</fullName>
    </submittedName>
</protein>
<proteinExistence type="predicted"/>
<dbReference type="EMBL" id="CP114035">
    <property type="protein sequence ID" value="WAP63119.1"/>
    <property type="molecule type" value="Genomic_DNA"/>
</dbReference>
<gene>
    <name evidence="1" type="ORF">OZ911_25075</name>
</gene>
<sequence>MLTPSTLTDIANNLRDLASFVERTAIESRREVSLSFSQIRSGYPAEALATLKAWSATKARYIYQFSVQDDVCEALHGAFEVAKQTRKNDRAYCRLNPASPLLYVGSSSDLDSRIKQHLGFGTKGTYAMQLCHWLPAQEGTVHIQVWRFGKEIEGNVVQAIEDGLWAANRPMFGRQGAR</sequence>
<keyword evidence="2" id="KW-1185">Reference proteome</keyword>
<accession>A0ACD4P4I8</accession>
<evidence type="ECO:0000313" key="1">
    <source>
        <dbReference type="EMBL" id="WAP63119.1"/>
    </source>
</evidence>
<dbReference type="Proteomes" id="UP001163982">
    <property type="component" value="Chromosome"/>
</dbReference>
<organism evidence="1 2">
    <name type="scientific">Pseudomonas fortuita</name>
    <dbReference type="NCBI Taxonomy" id="3233375"/>
    <lineage>
        <taxon>Bacteria</taxon>
        <taxon>Pseudomonadati</taxon>
        <taxon>Pseudomonadota</taxon>
        <taxon>Gammaproteobacteria</taxon>
        <taxon>Pseudomonadales</taxon>
        <taxon>Pseudomonadaceae</taxon>
        <taxon>Pseudomonas</taxon>
    </lineage>
</organism>
<evidence type="ECO:0000313" key="2">
    <source>
        <dbReference type="Proteomes" id="UP001163982"/>
    </source>
</evidence>
<reference evidence="1" key="1">
    <citation type="journal article" date="2024" name="Int. J. Syst. Evol. Microbiol.">
        <title>Pseudomonas fortuita sp. nov., isolated from the endosphere of a wild yam.</title>
        <authorList>
            <person name="Carlier A."/>
            <person name="Beaumel M."/>
            <person name="Moreau S."/>
            <person name="Acar T."/>
            <person name="Sana T.G."/>
            <person name="Cnockaert M."/>
            <person name="Vandamme P."/>
        </authorList>
    </citation>
    <scope>NUCLEOTIDE SEQUENCE</scope>
    <source>
        <strain evidence="1">GMI12077</strain>
    </source>
</reference>